<protein>
    <submittedName>
        <fullName evidence="3">SCP-like extracellular protein</fullName>
    </submittedName>
</protein>
<dbReference type="InterPro" id="IPR035940">
    <property type="entry name" value="CAP_sf"/>
</dbReference>
<name>A0A0E4GZG4_MYCLN</name>
<evidence type="ECO:0000259" key="2">
    <source>
        <dbReference type="Pfam" id="PF00188"/>
    </source>
</evidence>
<dbReference type="Gene3D" id="3.40.33.10">
    <property type="entry name" value="CAP"/>
    <property type="match status" value="1"/>
</dbReference>
<feature type="signal peptide" evidence="1">
    <location>
        <begin position="1"/>
        <end position="37"/>
    </location>
</feature>
<dbReference type="PANTHER" id="PTHR31157">
    <property type="entry name" value="SCP DOMAIN-CONTAINING PROTEIN"/>
    <property type="match status" value="1"/>
</dbReference>
<keyword evidence="1" id="KW-0732">Signal</keyword>
<gene>
    <name evidence="3" type="ORF">BN1232_04131</name>
</gene>
<dbReference type="AlphaFoldDB" id="A0A0E4GZG4"/>
<evidence type="ECO:0000256" key="1">
    <source>
        <dbReference type="SAM" id="SignalP"/>
    </source>
</evidence>
<dbReference type="OrthoDB" id="4625906at2"/>
<sequence>MTVSDLTRHAAAIPALAMFSATILALSAVSGTPIANADNNRLNNGVAQSVYSIKRQAGCTTDLKTNPALELAAQRHADDVLNNRALDGDIGSDGSLVQARAQAAGYRGTAAETVAVLSSNSINGLDIINNWYYRPDYMAIMSNCANTQIGVRTSSNSFDRTVTVAVYGQPG</sequence>
<reference evidence="3 4" key="1">
    <citation type="submission" date="2015-03" db="EMBL/GenBank/DDBJ databases">
        <authorList>
            <person name="Urmite Genomes"/>
        </authorList>
    </citation>
    <scope>NUCLEOTIDE SEQUENCE [LARGE SCALE GENOMIC DNA]</scope>
    <source>
        <strain evidence="3 4">CSUR P1491</strain>
    </source>
</reference>
<dbReference type="STRING" id="141349.BN1232_04131"/>
<evidence type="ECO:0000313" key="3">
    <source>
        <dbReference type="EMBL" id="CQD18154.1"/>
    </source>
</evidence>
<dbReference type="EMBL" id="CTEE01000001">
    <property type="protein sequence ID" value="CQD18154.1"/>
    <property type="molecule type" value="Genomic_DNA"/>
</dbReference>
<evidence type="ECO:0000313" key="4">
    <source>
        <dbReference type="Proteomes" id="UP000199251"/>
    </source>
</evidence>
<dbReference type="RefSeq" id="WP_090604538.1">
    <property type="nucleotide sequence ID" value="NZ_CTEE01000001.1"/>
</dbReference>
<accession>A0A0E4GZG4</accession>
<feature type="domain" description="SCP" evidence="2">
    <location>
        <begin position="55"/>
        <end position="165"/>
    </location>
</feature>
<dbReference type="InterPro" id="IPR014044">
    <property type="entry name" value="CAP_dom"/>
</dbReference>
<dbReference type="PANTHER" id="PTHR31157:SF1">
    <property type="entry name" value="SCP DOMAIN-CONTAINING PROTEIN"/>
    <property type="match status" value="1"/>
</dbReference>
<feature type="chain" id="PRO_5002420478" evidence="1">
    <location>
        <begin position="38"/>
        <end position="171"/>
    </location>
</feature>
<dbReference type="SUPFAM" id="SSF55797">
    <property type="entry name" value="PR-1-like"/>
    <property type="match status" value="1"/>
</dbReference>
<proteinExistence type="predicted"/>
<dbReference type="Pfam" id="PF00188">
    <property type="entry name" value="CAP"/>
    <property type="match status" value="1"/>
</dbReference>
<dbReference type="Proteomes" id="UP000199251">
    <property type="component" value="Unassembled WGS sequence"/>
</dbReference>
<organism evidence="3 4">
    <name type="scientific">Mycobacterium lentiflavum</name>
    <dbReference type="NCBI Taxonomy" id="141349"/>
    <lineage>
        <taxon>Bacteria</taxon>
        <taxon>Bacillati</taxon>
        <taxon>Actinomycetota</taxon>
        <taxon>Actinomycetes</taxon>
        <taxon>Mycobacteriales</taxon>
        <taxon>Mycobacteriaceae</taxon>
        <taxon>Mycobacterium</taxon>
        <taxon>Mycobacterium simiae complex</taxon>
    </lineage>
</organism>
<dbReference type="CDD" id="cd05379">
    <property type="entry name" value="CAP_bacterial"/>
    <property type="match status" value="1"/>
</dbReference>